<evidence type="ECO:0000256" key="2">
    <source>
        <dbReference type="ARBA" id="ARBA00004877"/>
    </source>
</evidence>
<comment type="caution">
    <text evidence="9">The sequence shown here is derived from an EMBL/GenBank/DDBJ whole genome shotgun (WGS) entry which is preliminary data.</text>
</comment>
<keyword evidence="4" id="KW-0328">Glycosyltransferase</keyword>
<dbReference type="EMBL" id="JAZDWU010000008">
    <property type="protein sequence ID" value="KAK9993896.1"/>
    <property type="molecule type" value="Genomic_DNA"/>
</dbReference>
<feature type="transmembrane region" description="Helical" evidence="8">
    <location>
        <begin position="71"/>
        <end position="89"/>
    </location>
</feature>
<dbReference type="Pfam" id="PF01501">
    <property type="entry name" value="Glyco_transf_8"/>
    <property type="match status" value="1"/>
</dbReference>
<keyword evidence="8" id="KW-0812">Transmembrane</keyword>
<dbReference type="Proteomes" id="UP001459277">
    <property type="component" value="Unassembled WGS sequence"/>
</dbReference>
<sequence length="173" mass="19888">MPLLSHCQRHIRWRPPSLDNLSMIHIMMTLDETYLRGSIARVFSVLQHASCPENIIFHFIASRLYSHNNNLIHVIISMFSYLSFHLYLFNSNLVKGKISYSIRCALNQPLNYVGIYLADLVPSVVHQIIYFNSDLIVADDVAKLWNINLGAQSLARRMESRKNNVVSVAKFVV</sequence>
<dbReference type="InterPro" id="IPR029044">
    <property type="entry name" value="Nucleotide-diphossugar_trans"/>
</dbReference>
<evidence type="ECO:0000313" key="10">
    <source>
        <dbReference type="Proteomes" id="UP001459277"/>
    </source>
</evidence>
<dbReference type="GO" id="GO:0016757">
    <property type="term" value="F:glycosyltransferase activity"/>
    <property type="evidence" value="ECO:0007669"/>
    <property type="project" value="UniProtKB-KW"/>
</dbReference>
<dbReference type="InterPro" id="IPR050748">
    <property type="entry name" value="Glycosyltrans_8_dom-fam"/>
</dbReference>
<evidence type="ECO:0000256" key="6">
    <source>
        <dbReference type="ARBA" id="ARBA00022968"/>
    </source>
</evidence>
<organism evidence="9 10">
    <name type="scientific">Lithocarpus litseifolius</name>
    <dbReference type="NCBI Taxonomy" id="425828"/>
    <lineage>
        <taxon>Eukaryota</taxon>
        <taxon>Viridiplantae</taxon>
        <taxon>Streptophyta</taxon>
        <taxon>Embryophyta</taxon>
        <taxon>Tracheophyta</taxon>
        <taxon>Spermatophyta</taxon>
        <taxon>Magnoliopsida</taxon>
        <taxon>eudicotyledons</taxon>
        <taxon>Gunneridae</taxon>
        <taxon>Pentapetalae</taxon>
        <taxon>rosids</taxon>
        <taxon>fabids</taxon>
        <taxon>Fagales</taxon>
        <taxon>Fagaceae</taxon>
        <taxon>Lithocarpus</taxon>
    </lineage>
</organism>
<evidence type="ECO:0000256" key="4">
    <source>
        <dbReference type="ARBA" id="ARBA00022676"/>
    </source>
</evidence>
<gene>
    <name evidence="9" type="ORF">SO802_023599</name>
</gene>
<comment type="subcellular location">
    <subcellularLocation>
        <location evidence="1">Membrane</location>
        <topology evidence="1">Single-pass type II membrane protein</topology>
    </subcellularLocation>
</comment>
<keyword evidence="5" id="KW-0808">Transferase</keyword>
<protein>
    <recommendedName>
        <fullName evidence="7">Hexosyltransferase</fullName>
        <ecNumber evidence="7">2.4.1.-</ecNumber>
    </recommendedName>
</protein>
<keyword evidence="10" id="KW-1185">Reference proteome</keyword>
<dbReference type="GO" id="GO:0016020">
    <property type="term" value="C:membrane"/>
    <property type="evidence" value="ECO:0007669"/>
    <property type="project" value="UniProtKB-SubCell"/>
</dbReference>
<reference evidence="9 10" key="1">
    <citation type="submission" date="2024-01" db="EMBL/GenBank/DDBJ databases">
        <title>A telomere-to-telomere, gap-free genome of sweet tea (Lithocarpus litseifolius).</title>
        <authorList>
            <person name="Zhou J."/>
        </authorList>
    </citation>
    <scope>NUCLEOTIDE SEQUENCE [LARGE SCALE GENOMIC DNA]</scope>
    <source>
        <strain evidence="9">Zhou-2022a</strain>
        <tissue evidence="9">Leaf</tissue>
    </source>
</reference>
<dbReference type="InterPro" id="IPR002495">
    <property type="entry name" value="Glyco_trans_8"/>
</dbReference>
<evidence type="ECO:0000256" key="5">
    <source>
        <dbReference type="ARBA" id="ARBA00022679"/>
    </source>
</evidence>
<accession>A0AAW2C7Z6</accession>
<evidence type="ECO:0000256" key="1">
    <source>
        <dbReference type="ARBA" id="ARBA00004606"/>
    </source>
</evidence>
<dbReference type="PANTHER" id="PTHR13778:SF13">
    <property type="entry name" value="GALACTURONOSYLTRANSFERASE-LIKE 3-RELATED"/>
    <property type="match status" value="1"/>
</dbReference>
<comment type="pathway">
    <text evidence="2">Glycan metabolism; pectin biosynthesis.</text>
</comment>
<dbReference type="EC" id="2.4.1.-" evidence="7"/>
<name>A0AAW2C7Z6_9ROSI</name>
<comment type="similarity">
    <text evidence="3 7">Belongs to the glycosyltransferase 8 family.</text>
</comment>
<proteinExistence type="inferred from homology"/>
<keyword evidence="6" id="KW-0735">Signal-anchor</keyword>
<dbReference type="PANTHER" id="PTHR13778">
    <property type="entry name" value="GLYCOSYLTRANSFERASE 8 DOMAIN-CONTAINING PROTEIN"/>
    <property type="match status" value="1"/>
</dbReference>
<keyword evidence="8" id="KW-1133">Transmembrane helix</keyword>
<evidence type="ECO:0000313" key="9">
    <source>
        <dbReference type="EMBL" id="KAK9993896.1"/>
    </source>
</evidence>
<keyword evidence="8" id="KW-0472">Membrane</keyword>
<evidence type="ECO:0000256" key="7">
    <source>
        <dbReference type="RuleBase" id="RU362027"/>
    </source>
</evidence>
<dbReference type="AlphaFoldDB" id="A0AAW2C7Z6"/>
<dbReference type="GO" id="GO:0005794">
    <property type="term" value="C:Golgi apparatus"/>
    <property type="evidence" value="ECO:0007669"/>
    <property type="project" value="TreeGrafter"/>
</dbReference>
<evidence type="ECO:0000256" key="8">
    <source>
        <dbReference type="SAM" id="Phobius"/>
    </source>
</evidence>
<evidence type="ECO:0000256" key="3">
    <source>
        <dbReference type="ARBA" id="ARBA00006351"/>
    </source>
</evidence>
<dbReference type="SUPFAM" id="SSF53448">
    <property type="entry name" value="Nucleotide-diphospho-sugar transferases"/>
    <property type="match status" value="1"/>
</dbReference>
<dbReference type="Gene3D" id="3.90.550.10">
    <property type="entry name" value="Spore Coat Polysaccharide Biosynthesis Protein SpsA, Chain A"/>
    <property type="match status" value="1"/>
</dbReference>